<accession>A0A9W7C1X8</accession>
<evidence type="ECO:0000313" key="3">
    <source>
        <dbReference type="Proteomes" id="UP001165085"/>
    </source>
</evidence>
<evidence type="ECO:0000313" key="2">
    <source>
        <dbReference type="EMBL" id="GMH98205.1"/>
    </source>
</evidence>
<reference evidence="3" key="1">
    <citation type="journal article" date="2023" name="Commun. Biol.">
        <title>Genome analysis of Parmales, the sister group of diatoms, reveals the evolutionary specialization of diatoms from phago-mixotrophs to photoautotrophs.</title>
        <authorList>
            <person name="Ban H."/>
            <person name="Sato S."/>
            <person name="Yoshikawa S."/>
            <person name="Yamada K."/>
            <person name="Nakamura Y."/>
            <person name="Ichinomiya M."/>
            <person name="Sato N."/>
            <person name="Blanc-Mathieu R."/>
            <person name="Endo H."/>
            <person name="Kuwata A."/>
            <person name="Ogata H."/>
        </authorList>
    </citation>
    <scope>NUCLEOTIDE SEQUENCE [LARGE SCALE GENOMIC DNA]</scope>
    <source>
        <strain evidence="3">NIES 3701</strain>
    </source>
</reference>
<dbReference type="Proteomes" id="UP001165085">
    <property type="component" value="Unassembled WGS sequence"/>
</dbReference>
<protein>
    <submittedName>
        <fullName evidence="2">Uncharacterized protein</fullName>
    </submittedName>
</protein>
<dbReference type="AlphaFoldDB" id="A0A9W7C1X8"/>
<name>A0A9W7C1X8_9STRA</name>
<feature type="compositionally biased region" description="Polar residues" evidence="1">
    <location>
        <begin position="23"/>
        <end position="34"/>
    </location>
</feature>
<evidence type="ECO:0000256" key="1">
    <source>
        <dbReference type="SAM" id="MobiDB-lite"/>
    </source>
</evidence>
<comment type="caution">
    <text evidence="2">The sequence shown here is derived from an EMBL/GenBank/DDBJ whole genome shotgun (WGS) entry which is preliminary data.</text>
</comment>
<gene>
    <name evidence="2" type="ORF">TrST_g3726</name>
</gene>
<sequence>MSAFTSANSPLSAASLVVGAGETNPSIGQPTTETKPPDEGRVRTGSRVEMAEGGIVMTMKLMPTTEIKLINLTGFNMSKMKLEEIAQLYLSGGLMTMEQF</sequence>
<dbReference type="EMBL" id="BRXY01000511">
    <property type="protein sequence ID" value="GMH98205.1"/>
    <property type="molecule type" value="Genomic_DNA"/>
</dbReference>
<keyword evidence="3" id="KW-1185">Reference proteome</keyword>
<feature type="region of interest" description="Disordered" evidence="1">
    <location>
        <begin position="18"/>
        <end position="45"/>
    </location>
</feature>
<proteinExistence type="predicted"/>
<organism evidence="2 3">
    <name type="scientific">Triparma strigata</name>
    <dbReference type="NCBI Taxonomy" id="1606541"/>
    <lineage>
        <taxon>Eukaryota</taxon>
        <taxon>Sar</taxon>
        <taxon>Stramenopiles</taxon>
        <taxon>Ochrophyta</taxon>
        <taxon>Bolidophyceae</taxon>
        <taxon>Parmales</taxon>
        <taxon>Triparmaceae</taxon>
        <taxon>Triparma</taxon>
    </lineage>
</organism>